<dbReference type="EMBL" id="CP108264">
    <property type="protein sequence ID" value="WTU72173.1"/>
    <property type="molecule type" value="Genomic_DNA"/>
</dbReference>
<proteinExistence type="predicted"/>
<protein>
    <submittedName>
        <fullName evidence="1">Uncharacterized protein</fullName>
    </submittedName>
</protein>
<evidence type="ECO:0000313" key="1">
    <source>
        <dbReference type="EMBL" id="WTU72173.1"/>
    </source>
</evidence>
<dbReference type="AlphaFoldDB" id="A0AAU2JL42"/>
<organism evidence="1">
    <name type="scientific">Streptomyces sp. NBC_00049</name>
    <dbReference type="NCBI Taxonomy" id="2903617"/>
    <lineage>
        <taxon>Bacteria</taxon>
        <taxon>Bacillati</taxon>
        <taxon>Actinomycetota</taxon>
        <taxon>Actinomycetes</taxon>
        <taxon>Kitasatosporales</taxon>
        <taxon>Streptomycetaceae</taxon>
        <taxon>Streptomyces</taxon>
    </lineage>
</organism>
<gene>
    <name evidence="1" type="ORF">OG327_01865</name>
</gene>
<sequence length="179" mass="19451">MDAQRGRTGRRGFLTLLGGSALLLTGAAAGGYALWPEGPPPDPERVRTDTEPLRARFAAIGAMSDAHWLGYDINEGAYDDRTIPGPESRIRVVGLARLPQGRAADIVRGPRQVPFSAAVPPHVPKPLRTFVPADAAWQNSPDHDREIDAVPSSADHVEGRYFLDAARDLVWFDAVFLYA</sequence>
<accession>A0AAU2JL42</accession>
<reference evidence="1" key="1">
    <citation type="submission" date="2022-10" db="EMBL/GenBank/DDBJ databases">
        <title>The complete genomes of actinobacterial strains from the NBC collection.</title>
        <authorList>
            <person name="Joergensen T.S."/>
            <person name="Alvarez Arevalo M."/>
            <person name="Sterndorff E.B."/>
            <person name="Faurdal D."/>
            <person name="Vuksanovic O."/>
            <person name="Mourched A.-S."/>
            <person name="Charusanti P."/>
            <person name="Shaw S."/>
            <person name="Blin K."/>
            <person name="Weber T."/>
        </authorList>
    </citation>
    <scope>NUCLEOTIDE SEQUENCE</scope>
    <source>
        <strain evidence="1">NBC_00049</strain>
    </source>
</reference>
<name>A0AAU2JL42_9ACTN</name>